<dbReference type="GO" id="GO:0006635">
    <property type="term" value="P:fatty acid beta-oxidation"/>
    <property type="evidence" value="ECO:0007669"/>
    <property type="project" value="TreeGrafter"/>
</dbReference>
<dbReference type="Gene3D" id="3.40.47.10">
    <property type="match status" value="2"/>
</dbReference>
<dbReference type="InterPro" id="IPR016039">
    <property type="entry name" value="Thiolase-like"/>
</dbReference>
<comment type="similarity">
    <text evidence="2 7">Belongs to the thiolase-like superfamily. Thiolase family.</text>
</comment>
<dbReference type="GO" id="GO:0003988">
    <property type="term" value="F:acetyl-CoA C-acyltransferase activity"/>
    <property type="evidence" value="ECO:0007669"/>
    <property type="project" value="UniProtKB-EC"/>
</dbReference>
<dbReference type="GO" id="GO:0005777">
    <property type="term" value="C:peroxisome"/>
    <property type="evidence" value="ECO:0007669"/>
    <property type="project" value="TreeGrafter"/>
</dbReference>
<dbReference type="CDD" id="cd00751">
    <property type="entry name" value="thiolase"/>
    <property type="match status" value="1"/>
</dbReference>
<comment type="caution">
    <text evidence="10">The sequence shown here is derived from an EMBL/GenBank/DDBJ whole genome shotgun (WGS) entry which is preliminary data.</text>
</comment>
<feature type="active site" description="Proton acceptor" evidence="6">
    <location>
        <position position="395"/>
    </location>
</feature>
<comment type="pathway">
    <text evidence="1">Lipid metabolism; fatty acid metabolism.</text>
</comment>
<dbReference type="OrthoDB" id="5404651at2759"/>
<proteinExistence type="inferred from homology"/>
<feature type="active site" description="Acyl-thioester intermediate" evidence="6">
    <location>
        <position position="119"/>
    </location>
</feature>
<dbReference type="InterPro" id="IPR020615">
    <property type="entry name" value="Thiolase_acyl_enz_int_AS"/>
</dbReference>
<organism evidence="10 11">
    <name type="scientific">Antrodiella citrinella</name>
    <dbReference type="NCBI Taxonomy" id="2447956"/>
    <lineage>
        <taxon>Eukaryota</taxon>
        <taxon>Fungi</taxon>
        <taxon>Dikarya</taxon>
        <taxon>Basidiomycota</taxon>
        <taxon>Agaricomycotina</taxon>
        <taxon>Agaricomycetes</taxon>
        <taxon>Polyporales</taxon>
        <taxon>Steccherinaceae</taxon>
        <taxon>Antrodiella</taxon>
    </lineage>
</organism>
<dbReference type="SUPFAM" id="SSF53901">
    <property type="entry name" value="Thiolase-like"/>
    <property type="match status" value="2"/>
</dbReference>
<feature type="domain" description="Thiolase N-terminal" evidence="8">
    <location>
        <begin position="35"/>
        <end position="278"/>
    </location>
</feature>
<dbReference type="Pfam" id="PF02803">
    <property type="entry name" value="Thiolase_C"/>
    <property type="match status" value="1"/>
</dbReference>
<accession>A0A4S4NDT4</accession>
<evidence type="ECO:0000256" key="3">
    <source>
        <dbReference type="ARBA" id="ARBA00022679"/>
    </source>
</evidence>
<evidence type="ECO:0000256" key="2">
    <source>
        <dbReference type="ARBA" id="ARBA00010982"/>
    </source>
</evidence>
<gene>
    <name evidence="10" type="ORF">EUX98_g62</name>
</gene>
<keyword evidence="4 7" id="KW-0012">Acyltransferase</keyword>
<dbReference type="PIRSF" id="PIRSF000429">
    <property type="entry name" value="Ac-CoA_Ac_transf"/>
    <property type="match status" value="1"/>
</dbReference>
<evidence type="ECO:0000313" key="11">
    <source>
        <dbReference type="Proteomes" id="UP000308730"/>
    </source>
</evidence>
<dbReference type="PROSITE" id="PS00098">
    <property type="entry name" value="THIOLASE_1"/>
    <property type="match status" value="1"/>
</dbReference>
<protein>
    <recommendedName>
        <fullName evidence="12">3-ketoacyl-CoA thiolase</fullName>
    </recommendedName>
</protein>
<evidence type="ECO:0000313" key="10">
    <source>
        <dbReference type="EMBL" id="THH34180.1"/>
    </source>
</evidence>
<dbReference type="InterPro" id="IPR020616">
    <property type="entry name" value="Thiolase_N"/>
</dbReference>
<dbReference type="PANTHER" id="PTHR43853">
    <property type="entry name" value="3-KETOACYL-COA THIOLASE, PEROXISOMAL"/>
    <property type="match status" value="1"/>
</dbReference>
<keyword evidence="3 7" id="KW-0808">Transferase</keyword>
<dbReference type="Proteomes" id="UP000308730">
    <property type="component" value="Unassembled WGS sequence"/>
</dbReference>
<keyword evidence="11" id="KW-1185">Reference proteome</keyword>
<feature type="active site" description="Proton acceptor" evidence="6">
    <location>
        <position position="365"/>
    </location>
</feature>
<evidence type="ECO:0000256" key="4">
    <source>
        <dbReference type="ARBA" id="ARBA00023315"/>
    </source>
</evidence>
<dbReference type="AlphaFoldDB" id="A0A4S4NDT4"/>
<evidence type="ECO:0008006" key="12">
    <source>
        <dbReference type="Google" id="ProtNLM"/>
    </source>
</evidence>
<evidence type="ECO:0000259" key="8">
    <source>
        <dbReference type="Pfam" id="PF00108"/>
    </source>
</evidence>
<evidence type="ECO:0000256" key="5">
    <source>
        <dbReference type="ARBA" id="ARBA00047605"/>
    </source>
</evidence>
<name>A0A4S4NDT4_9APHY</name>
<evidence type="ECO:0000256" key="6">
    <source>
        <dbReference type="PIRSR" id="PIRSR000429-1"/>
    </source>
</evidence>
<dbReference type="EMBL" id="SGPM01000001">
    <property type="protein sequence ID" value="THH34180.1"/>
    <property type="molecule type" value="Genomic_DNA"/>
</dbReference>
<sequence>MFARIVKPGSSHLRRNVSTIPKGLSAILEKRPDDVVITFAKRTAMGRAKKGQLKDVPVDEMMHALFKKTLEQVQLDPKQIGDICVGTCHPPSPLYLSRAAALAAGIPETVPISTVNRLCSSGLQAVRSIAQAVQSGEISLGVAVGVESMSLNPRPSPEVVDAVGQHAQAHDCTQPMGWTSEMVAQTYQVSRETQDKYALISHSRAEKASKTGIFAQEILPIEIRGQTISVDDTIRPGVTQQSLSSLKPVFPDWGDALTTAGNASGVGDGAAIAILTTRSYAEKAGMEIMGKWVAATFVGVEPRYMGIGPIAAIPKILNDTGLTKDDIDIFEINEAFASQFAYCVEELDISMDKINPNGGAIALTHPLGMTGLRQIVTGLAELKRQNKRLLCTSMCIGSGMGGASIVVNEAHP</sequence>
<dbReference type="NCBIfam" id="TIGR01930">
    <property type="entry name" value="AcCoA-C-Actrans"/>
    <property type="match status" value="1"/>
</dbReference>
<dbReference type="InterPro" id="IPR020617">
    <property type="entry name" value="Thiolase_C"/>
</dbReference>
<dbReference type="Pfam" id="PF00108">
    <property type="entry name" value="Thiolase_N"/>
    <property type="match status" value="1"/>
</dbReference>
<dbReference type="GO" id="GO:0010124">
    <property type="term" value="P:phenylacetate catabolic process"/>
    <property type="evidence" value="ECO:0007669"/>
    <property type="project" value="TreeGrafter"/>
</dbReference>
<dbReference type="InterPro" id="IPR002155">
    <property type="entry name" value="Thiolase"/>
</dbReference>
<evidence type="ECO:0000256" key="7">
    <source>
        <dbReference type="RuleBase" id="RU003557"/>
    </source>
</evidence>
<evidence type="ECO:0000256" key="1">
    <source>
        <dbReference type="ARBA" id="ARBA00004872"/>
    </source>
</evidence>
<feature type="domain" description="Thiolase C-terminal" evidence="9">
    <location>
        <begin position="288"/>
        <end position="406"/>
    </location>
</feature>
<evidence type="ECO:0000259" key="9">
    <source>
        <dbReference type="Pfam" id="PF02803"/>
    </source>
</evidence>
<dbReference type="InterPro" id="IPR050215">
    <property type="entry name" value="Thiolase-like_sf_Thiolase"/>
</dbReference>
<reference evidence="10 11" key="1">
    <citation type="submission" date="2019-02" db="EMBL/GenBank/DDBJ databases">
        <title>Genome sequencing of the rare red list fungi Antrodiella citrinella (Flaviporus citrinellus).</title>
        <authorList>
            <person name="Buettner E."/>
            <person name="Kellner H."/>
        </authorList>
    </citation>
    <scope>NUCLEOTIDE SEQUENCE [LARGE SCALE GENOMIC DNA]</scope>
    <source>
        <strain evidence="10 11">DSM 108506</strain>
    </source>
</reference>
<dbReference type="PANTHER" id="PTHR43853:SF10">
    <property type="entry name" value="ACETYL-COA C-ACETYLTRANSFERASE"/>
    <property type="match status" value="1"/>
</dbReference>
<comment type="catalytic activity">
    <reaction evidence="5">
        <text>an acyl-CoA + acetyl-CoA = a 3-oxoacyl-CoA + CoA</text>
        <dbReference type="Rhea" id="RHEA:21564"/>
        <dbReference type="ChEBI" id="CHEBI:57287"/>
        <dbReference type="ChEBI" id="CHEBI:57288"/>
        <dbReference type="ChEBI" id="CHEBI:58342"/>
        <dbReference type="ChEBI" id="CHEBI:90726"/>
        <dbReference type="EC" id="2.3.1.16"/>
    </reaction>
</comment>